<protein>
    <submittedName>
        <fullName evidence="2">Uncharacterized protein</fullName>
    </submittedName>
</protein>
<name>A0A7G2CJ71_9TRYP</name>
<evidence type="ECO:0000256" key="1">
    <source>
        <dbReference type="SAM" id="Phobius"/>
    </source>
</evidence>
<dbReference type="EMBL" id="LR877159">
    <property type="protein sequence ID" value="CAD2219826.1"/>
    <property type="molecule type" value="Genomic_DNA"/>
</dbReference>
<keyword evidence="1" id="KW-0812">Transmembrane</keyword>
<reference evidence="2 3" key="1">
    <citation type="submission" date="2020-08" db="EMBL/GenBank/DDBJ databases">
        <authorList>
            <person name="Newling K."/>
            <person name="Davey J."/>
            <person name="Forrester S."/>
        </authorList>
    </citation>
    <scope>NUCLEOTIDE SEQUENCE [LARGE SCALE GENOMIC DNA]</scope>
    <source>
        <strain evidence="3">Crithidia deanei Carvalho (ATCC PRA-265)</strain>
    </source>
</reference>
<evidence type="ECO:0000313" key="3">
    <source>
        <dbReference type="Proteomes" id="UP000515908"/>
    </source>
</evidence>
<organism evidence="2 3">
    <name type="scientific">Angomonas deanei</name>
    <dbReference type="NCBI Taxonomy" id="59799"/>
    <lineage>
        <taxon>Eukaryota</taxon>
        <taxon>Discoba</taxon>
        <taxon>Euglenozoa</taxon>
        <taxon>Kinetoplastea</taxon>
        <taxon>Metakinetoplastina</taxon>
        <taxon>Trypanosomatida</taxon>
        <taxon>Trypanosomatidae</taxon>
        <taxon>Strigomonadinae</taxon>
        <taxon>Angomonas</taxon>
    </lineage>
</organism>
<keyword evidence="1" id="KW-1133">Transmembrane helix</keyword>
<accession>A0A7G2CJ71</accession>
<keyword evidence="3" id="KW-1185">Reference proteome</keyword>
<proteinExistence type="predicted"/>
<evidence type="ECO:0000313" key="2">
    <source>
        <dbReference type="EMBL" id="CAD2219826.1"/>
    </source>
</evidence>
<dbReference type="VEuPathDB" id="TriTrypDB:ADEAN_000733900"/>
<keyword evidence="1" id="KW-0472">Membrane</keyword>
<gene>
    <name evidence="2" type="ORF">ADEAN_000733900</name>
</gene>
<dbReference type="Proteomes" id="UP000515908">
    <property type="component" value="Chromosome 15"/>
</dbReference>
<feature type="transmembrane region" description="Helical" evidence="1">
    <location>
        <begin position="12"/>
        <end position="33"/>
    </location>
</feature>
<dbReference type="AlphaFoldDB" id="A0A7G2CJ71"/>
<sequence length="111" mass="12126">MQSISRKNRSQLLRRILLGAVVLLLVLMLLRFFSWDSEDLAAPLSPPAKPLRNSVYDEAAIRKKVVPLAPALLCAKTVVGKDEAGKDMQALLTTVKGERPDTLARVCEASA</sequence>